<dbReference type="InterPro" id="IPR002035">
    <property type="entry name" value="VWF_A"/>
</dbReference>
<keyword evidence="5" id="KW-1185">Reference proteome</keyword>
<keyword evidence="2" id="KW-0472">Membrane</keyword>
<reference evidence="4 5" key="1">
    <citation type="submission" date="2018-06" db="EMBL/GenBank/DDBJ databases">
        <title>Actinomadura craniellae sp. nov. isolated from marine sponge Craniella sp.</title>
        <authorList>
            <person name="Li L."/>
            <person name="Xu Q.H."/>
            <person name="Lin H.W."/>
            <person name="Lu Y.H."/>
        </authorList>
    </citation>
    <scope>NUCLEOTIDE SEQUENCE [LARGE SCALE GENOMIC DNA]</scope>
    <source>
        <strain evidence="4 5">LHW63021</strain>
    </source>
</reference>
<evidence type="ECO:0000313" key="5">
    <source>
        <dbReference type="Proteomes" id="UP000251891"/>
    </source>
</evidence>
<dbReference type="PROSITE" id="PS50234">
    <property type="entry name" value="VWFA"/>
    <property type="match status" value="1"/>
</dbReference>
<evidence type="ECO:0000313" key="4">
    <source>
        <dbReference type="EMBL" id="RAY11875.1"/>
    </source>
</evidence>
<feature type="compositionally biased region" description="Low complexity" evidence="1">
    <location>
        <begin position="196"/>
        <end position="216"/>
    </location>
</feature>
<dbReference type="AlphaFoldDB" id="A0A365GYF9"/>
<dbReference type="Proteomes" id="UP000251891">
    <property type="component" value="Unassembled WGS sequence"/>
</dbReference>
<organism evidence="4 5">
    <name type="scientific">Actinomadura craniellae</name>
    <dbReference type="NCBI Taxonomy" id="2231787"/>
    <lineage>
        <taxon>Bacteria</taxon>
        <taxon>Bacillati</taxon>
        <taxon>Actinomycetota</taxon>
        <taxon>Actinomycetes</taxon>
        <taxon>Streptosporangiales</taxon>
        <taxon>Thermomonosporaceae</taxon>
        <taxon>Actinomadura</taxon>
    </lineage>
</organism>
<evidence type="ECO:0000256" key="2">
    <source>
        <dbReference type="SAM" id="Phobius"/>
    </source>
</evidence>
<evidence type="ECO:0000256" key="1">
    <source>
        <dbReference type="SAM" id="MobiDB-lite"/>
    </source>
</evidence>
<dbReference type="SUPFAM" id="SSF53300">
    <property type="entry name" value="vWA-like"/>
    <property type="match status" value="1"/>
</dbReference>
<protein>
    <recommendedName>
        <fullName evidence="3">VWFA domain-containing protein</fullName>
    </recommendedName>
</protein>
<dbReference type="Gene3D" id="3.40.50.410">
    <property type="entry name" value="von Willebrand factor, type A domain"/>
    <property type="match status" value="1"/>
</dbReference>
<dbReference type="RefSeq" id="WP_111871107.1">
    <property type="nucleotide sequence ID" value="NZ_QLYX01000016.1"/>
</dbReference>
<proteinExistence type="predicted"/>
<feature type="region of interest" description="Disordered" evidence="1">
    <location>
        <begin position="615"/>
        <end position="646"/>
    </location>
</feature>
<dbReference type="Pfam" id="PF00092">
    <property type="entry name" value="VWA"/>
    <property type="match status" value="1"/>
</dbReference>
<dbReference type="OrthoDB" id="5621159at2"/>
<name>A0A365GYF9_9ACTN</name>
<sequence length="866" mass="89194">MPDDDGTGSSAGSSPSDWFSPRESRDILGNPPPEQPPLPEQPGEAPEWFTPRQSGSHPTYGAGGFTGASDPSGYGPPRDSDPYSQGSGAYPGDSGTHSSGFGPYQDDSDPRSGGYPGGSGAHPAESGPYSTGANPYSGGSGAYPGSSGSAGSGGYPGDAGSGAYPGGSGSGSYPGGTDSGAYPGGTGSGSYPAEPGPYSTGPGSSRRSGPHPSGSGAYSQDPGAGSRAGGSGAYSSGSGAYGAGAGSRPGGSGSRPSGSGAYSGGSGSRPLTMPVGPGSRPDSGLEQGRRRKRSAGSLVGPMAGAVGLVLLLGVGVYAFAATSGGCSDDDAITLSVAAAPELSAVISQSAADFNGAKHKVDGRCVTARVRSAAPVSVTTLLSGQGSSGDTSQRPDVWIPDSSLWTSMVRTSERGKNAVQPTRTSLAQSPLVVGMPQSLAAQLRRAGVIGNPSWDNLLKAAGGTAGGAVTKNQMIPPNLVRLYMADPTRNAAGIGTLALTNILLTNDPNRDAIFTGMVRTVRENITPSVQAQYTSLKRDRQGRYPVIITPEQAVHAYNSKKPAEPAVAVYPQEGTLSMDYPYTVTTADPAKKEAARLLESALNGEKTRNLVRAQGFRTSDGKAPSTFGAATGVSPQRPRQLPTPQPADVQKIMQSWSRLSLSIRMLTLTDISGSMAEEVGPGVTRLEATQRIAQGGLSLMPNDSELGTWEFSTRLKGNQDWIERVPIGPLGERIGSATRRQLILSSMAQSRPKPNGDTGLYDSVVAAYKYMKKTYKPEMGNSILLFTDGKNDDDQSLTLKQTLDTLKRELDPTRPVQVIMIGFGPGVDRNELEQIAKATKGSVHIAQKPEDIQKIFLQALSRRVAGS</sequence>
<keyword evidence="2" id="KW-1133">Transmembrane helix</keyword>
<comment type="caution">
    <text evidence="4">The sequence shown here is derived from an EMBL/GenBank/DDBJ whole genome shotgun (WGS) entry which is preliminary data.</text>
</comment>
<dbReference type="EMBL" id="QLYX01000016">
    <property type="protein sequence ID" value="RAY11875.1"/>
    <property type="molecule type" value="Genomic_DNA"/>
</dbReference>
<keyword evidence="2" id="KW-0812">Transmembrane</keyword>
<gene>
    <name evidence="4" type="ORF">DPM19_28295</name>
</gene>
<dbReference type="SMART" id="SM00327">
    <property type="entry name" value="VWA"/>
    <property type="match status" value="1"/>
</dbReference>
<feature type="transmembrane region" description="Helical" evidence="2">
    <location>
        <begin position="298"/>
        <end position="320"/>
    </location>
</feature>
<dbReference type="Pfam" id="PF13531">
    <property type="entry name" value="SBP_bac_11"/>
    <property type="match status" value="1"/>
</dbReference>
<dbReference type="InterPro" id="IPR036465">
    <property type="entry name" value="vWFA_dom_sf"/>
</dbReference>
<evidence type="ECO:0000259" key="3">
    <source>
        <dbReference type="PROSITE" id="PS50234"/>
    </source>
</evidence>
<accession>A0A365GYF9</accession>
<feature type="region of interest" description="Disordered" evidence="1">
    <location>
        <begin position="1"/>
        <end position="296"/>
    </location>
</feature>
<feature type="compositionally biased region" description="Gly residues" evidence="1">
    <location>
        <begin position="239"/>
        <end position="253"/>
    </location>
</feature>
<feature type="domain" description="VWFA" evidence="3">
    <location>
        <begin position="663"/>
        <end position="859"/>
    </location>
</feature>
<feature type="compositionally biased region" description="Pro residues" evidence="1">
    <location>
        <begin position="30"/>
        <end position="40"/>
    </location>
</feature>
<feature type="compositionally biased region" description="Low complexity" evidence="1">
    <location>
        <begin position="7"/>
        <end position="19"/>
    </location>
</feature>
<dbReference type="SUPFAM" id="SSF53850">
    <property type="entry name" value="Periplasmic binding protein-like II"/>
    <property type="match status" value="1"/>
</dbReference>
<feature type="compositionally biased region" description="Gly residues" evidence="1">
    <location>
        <begin position="138"/>
        <end position="188"/>
    </location>
</feature>